<feature type="signal peptide" evidence="1">
    <location>
        <begin position="1"/>
        <end position="27"/>
    </location>
</feature>
<accession>A0ABV4HXV6</accession>
<evidence type="ECO:0000256" key="1">
    <source>
        <dbReference type="SAM" id="SignalP"/>
    </source>
</evidence>
<comment type="caution">
    <text evidence="2">The sequence shown here is derived from an EMBL/GenBank/DDBJ whole genome shotgun (WGS) entry which is preliminary data.</text>
</comment>
<proteinExistence type="predicted"/>
<evidence type="ECO:0000313" key="3">
    <source>
        <dbReference type="Proteomes" id="UP001566476"/>
    </source>
</evidence>
<protein>
    <submittedName>
        <fullName evidence="2">DUF4124 domain-containing protein</fullName>
    </submittedName>
</protein>
<dbReference type="EMBL" id="JBGGTQ010000002">
    <property type="protein sequence ID" value="MEZ0491253.1"/>
    <property type="molecule type" value="Genomic_DNA"/>
</dbReference>
<evidence type="ECO:0000313" key="2">
    <source>
        <dbReference type="EMBL" id="MEZ0491253.1"/>
    </source>
</evidence>
<dbReference type="Proteomes" id="UP001566476">
    <property type="component" value="Unassembled WGS sequence"/>
</dbReference>
<dbReference type="RefSeq" id="WP_370717308.1">
    <property type="nucleotide sequence ID" value="NZ_JBGGTQ010000002.1"/>
</dbReference>
<feature type="chain" id="PRO_5045965146" evidence="1">
    <location>
        <begin position="28"/>
        <end position="347"/>
    </location>
</feature>
<gene>
    <name evidence="2" type="ORF">AB2L28_03275</name>
</gene>
<sequence length="347" mass="36516">MRMMKKAFLCLVASTSILTLSASPSLAGTSAVIADQAPTGGIFSATSVWRTDVSKASLNPDSPALVNNVVEQVAANYGTAAFNVNQYGTSIYTVDSTQRRVDVVWNNCQRKPYTPSGLLGEGGQFSQVPIPSNAVPAAGTDGQLTIYSPETDQLWEFWKAKRVKGTWQACWGGRIDGVSTSPGYFDGYWGAAASGLAVSGGSVLIGDAQAGVIDHALSLQLVDVQESSTFSWPAQRSDGTDTAADAIPEGLRFRLDPAVNVDALKLTPIAKAIAKAAQKYGFIVTDRAGAVAVVAESPSAVKADTGVNPWTGLMQGKPSYAIMKNFPWDRLQALPVDYGAPAGHVRP</sequence>
<reference evidence="2 3" key="1">
    <citation type="submission" date="2024-07" db="EMBL/GenBank/DDBJ databases">
        <authorList>
            <person name="Thanompreechachai J."/>
            <person name="Duangmal K."/>
        </authorList>
    </citation>
    <scope>NUCLEOTIDE SEQUENCE [LARGE SCALE GENOMIC DNA]</scope>
    <source>
        <strain evidence="2 3">TBRC 1896</strain>
    </source>
</reference>
<name>A0ABV4HXV6_9ACTN</name>
<keyword evidence="1" id="KW-0732">Signal</keyword>
<organism evidence="2 3">
    <name type="scientific">Kineococcus mangrovi</name>
    <dbReference type="NCBI Taxonomy" id="1660183"/>
    <lineage>
        <taxon>Bacteria</taxon>
        <taxon>Bacillati</taxon>
        <taxon>Actinomycetota</taxon>
        <taxon>Actinomycetes</taxon>
        <taxon>Kineosporiales</taxon>
        <taxon>Kineosporiaceae</taxon>
        <taxon>Kineococcus</taxon>
    </lineage>
</organism>
<keyword evidence="3" id="KW-1185">Reference proteome</keyword>